<dbReference type="Gene3D" id="3.40.50.720">
    <property type="entry name" value="NAD(P)-binding Rossmann-like Domain"/>
    <property type="match status" value="1"/>
</dbReference>
<dbReference type="RefSeq" id="WP_341470412.1">
    <property type="nucleotide sequence ID" value="NZ_CP128400.1"/>
</dbReference>
<dbReference type="CDD" id="cd05333">
    <property type="entry name" value="BKR_SDR_c"/>
    <property type="match status" value="1"/>
</dbReference>
<dbReference type="NCBIfam" id="NF005559">
    <property type="entry name" value="PRK07231.1"/>
    <property type="match status" value="1"/>
</dbReference>
<evidence type="ECO:0000256" key="1">
    <source>
        <dbReference type="ARBA" id="ARBA00005194"/>
    </source>
</evidence>
<dbReference type="InterPro" id="IPR036291">
    <property type="entry name" value="NAD(P)-bd_dom_sf"/>
</dbReference>
<dbReference type="InterPro" id="IPR057326">
    <property type="entry name" value="KR_dom"/>
</dbReference>
<comment type="pathway">
    <text evidence="1 13">Lipid metabolism; fatty acid biosynthesis.</text>
</comment>
<comment type="catalytic activity">
    <reaction evidence="10 13">
        <text>a (3R)-hydroxyacyl-[ACP] + NADP(+) = a 3-oxoacyl-[ACP] + NADPH + H(+)</text>
        <dbReference type="Rhea" id="RHEA:17397"/>
        <dbReference type="Rhea" id="RHEA-COMP:9916"/>
        <dbReference type="Rhea" id="RHEA-COMP:9945"/>
        <dbReference type="ChEBI" id="CHEBI:15378"/>
        <dbReference type="ChEBI" id="CHEBI:57783"/>
        <dbReference type="ChEBI" id="CHEBI:58349"/>
        <dbReference type="ChEBI" id="CHEBI:78776"/>
        <dbReference type="ChEBI" id="CHEBI:78827"/>
        <dbReference type="EC" id="1.1.1.100"/>
    </reaction>
</comment>
<dbReference type="SMART" id="SM00822">
    <property type="entry name" value="PKS_KR"/>
    <property type="match status" value="1"/>
</dbReference>
<dbReference type="PRINTS" id="PR00080">
    <property type="entry name" value="SDRFAMILY"/>
</dbReference>
<evidence type="ECO:0000313" key="16">
    <source>
        <dbReference type="EMBL" id="WJW68506.1"/>
    </source>
</evidence>
<dbReference type="NCBIfam" id="NF004199">
    <property type="entry name" value="PRK05653.1-4"/>
    <property type="match status" value="1"/>
</dbReference>
<evidence type="ECO:0000256" key="9">
    <source>
        <dbReference type="ARBA" id="ARBA00023160"/>
    </source>
</evidence>
<dbReference type="InterPro" id="IPR002347">
    <property type="entry name" value="SDR_fam"/>
</dbReference>
<dbReference type="NCBIfam" id="NF009466">
    <property type="entry name" value="PRK12826.1-2"/>
    <property type="match status" value="1"/>
</dbReference>
<evidence type="ECO:0000313" key="15">
    <source>
        <dbReference type="EMBL" id="NWJ48576.1"/>
    </source>
</evidence>
<dbReference type="EMBL" id="CP128400">
    <property type="protein sequence ID" value="WJW68506.1"/>
    <property type="molecule type" value="Genomic_DNA"/>
</dbReference>
<dbReference type="GO" id="GO:0006633">
    <property type="term" value="P:fatty acid biosynthetic process"/>
    <property type="evidence" value="ECO:0007669"/>
    <property type="project" value="UniProtKB-KW"/>
</dbReference>
<gene>
    <name evidence="15" type="primary">fabG</name>
    <name evidence="15" type="ORF">HXX08_22180</name>
    <name evidence="16" type="ORF">OZ401_004120</name>
</gene>
<keyword evidence="6 12" id="KW-0521">NADP</keyword>
<protein>
    <recommendedName>
        <fullName evidence="3 13">3-oxoacyl-[acyl-carrier-protein] reductase</fullName>
        <ecNumber evidence="3 13">1.1.1.100</ecNumber>
    </recommendedName>
</protein>
<evidence type="ECO:0000256" key="7">
    <source>
        <dbReference type="ARBA" id="ARBA00023002"/>
    </source>
</evidence>
<evidence type="ECO:0000256" key="11">
    <source>
        <dbReference type="PIRSR" id="PIRSR611284-1"/>
    </source>
</evidence>
<reference evidence="15 17" key="1">
    <citation type="submission" date="2020-06" db="EMBL/GenBank/DDBJ databases">
        <title>Anoxygenic phototrophic Chloroflexota member uses a Type I reaction center.</title>
        <authorList>
            <person name="Tsuji J.M."/>
            <person name="Shaw N.A."/>
            <person name="Nagashima S."/>
            <person name="Venkiteswaran J."/>
            <person name="Schiff S.L."/>
            <person name="Hanada S."/>
            <person name="Tank M."/>
            <person name="Neufeld J.D."/>
        </authorList>
    </citation>
    <scope>NUCLEOTIDE SEQUENCE [LARGE SCALE GENOMIC DNA]</scope>
    <source>
        <strain evidence="15">L227-S17</strain>
    </source>
</reference>
<name>A0A8T7M974_9CHLR</name>
<proteinExistence type="inferred from homology"/>
<dbReference type="GO" id="GO:0051287">
    <property type="term" value="F:NAD binding"/>
    <property type="evidence" value="ECO:0007669"/>
    <property type="project" value="UniProtKB-UniRule"/>
</dbReference>
<dbReference type="PRINTS" id="PR00081">
    <property type="entry name" value="GDHRDH"/>
</dbReference>
<dbReference type="PROSITE" id="PS00061">
    <property type="entry name" value="ADH_SHORT"/>
    <property type="match status" value="1"/>
</dbReference>
<evidence type="ECO:0000256" key="4">
    <source>
        <dbReference type="ARBA" id="ARBA00022516"/>
    </source>
</evidence>
<reference evidence="16" key="2">
    <citation type="journal article" date="2024" name="Nature">
        <title>Anoxygenic phototroph of the Chloroflexota uses a type I reaction centre.</title>
        <authorList>
            <person name="Tsuji J.M."/>
            <person name="Shaw N.A."/>
            <person name="Nagashima S."/>
            <person name="Venkiteswaran J.J."/>
            <person name="Schiff S.L."/>
            <person name="Watanabe T."/>
            <person name="Fukui M."/>
            <person name="Hanada S."/>
            <person name="Tank M."/>
            <person name="Neufeld J.D."/>
        </authorList>
    </citation>
    <scope>NUCLEOTIDE SEQUENCE</scope>
    <source>
        <strain evidence="16">L227-S17</strain>
    </source>
</reference>
<evidence type="ECO:0000256" key="5">
    <source>
        <dbReference type="ARBA" id="ARBA00022832"/>
    </source>
</evidence>
<feature type="binding site" evidence="12">
    <location>
        <begin position="155"/>
        <end position="159"/>
    </location>
    <ligand>
        <name>NADP(+)</name>
        <dbReference type="ChEBI" id="CHEBI:58349"/>
    </ligand>
</feature>
<comment type="function">
    <text evidence="13">Catalyzes the NADPH-dependent reduction of beta-ketoacyl-ACP substrates to beta-hydroxyacyl-ACP products, the first reductive step in the elongation cycle of fatty acid biosynthesis.</text>
</comment>
<comment type="subunit">
    <text evidence="13">Homotetramer.</text>
</comment>
<evidence type="ECO:0000256" key="12">
    <source>
        <dbReference type="PIRSR" id="PIRSR611284-2"/>
    </source>
</evidence>
<keyword evidence="4 13" id="KW-0444">Lipid biosynthesis</keyword>
<dbReference type="NCBIfam" id="TIGR01830">
    <property type="entry name" value="3oxo_ACP_reduc"/>
    <property type="match status" value="1"/>
</dbReference>
<keyword evidence="18" id="KW-1185">Reference proteome</keyword>
<feature type="binding site" evidence="12">
    <location>
        <begin position="12"/>
        <end position="15"/>
    </location>
    <ligand>
        <name>NADP(+)</name>
        <dbReference type="ChEBI" id="CHEBI:58349"/>
    </ligand>
</feature>
<evidence type="ECO:0000259" key="14">
    <source>
        <dbReference type="SMART" id="SM00822"/>
    </source>
</evidence>
<dbReference type="GO" id="GO:0004316">
    <property type="term" value="F:3-oxoacyl-[acyl-carrier-protein] reductase (NADPH) activity"/>
    <property type="evidence" value="ECO:0007669"/>
    <property type="project" value="UniProtKB-UniRule"/>
</dbReference>
<dbReference type="PANTHER" id="PTHR42879">
    <property type="entry name" value="3-OXOACYL-(ACYL-CARRIER-PROTEIN) REDUCTASE"/>
    <property type="match status" value="1"/>
</dbReference>
<keyword evidence="8 13" id="KW-0443">Lipid metabolism</keyword>
<sequence length="248" mass="25800">MNLEGKVALVTGGSRGIGRAVALKLGALGAKVAVNYRGKQQEADEVVAAIKAAGSDAVALQGDVSVAAEAQKLVEETVKAFGRLDILVNNAGITRDQLMMRMSEADWDAVLDTNLKGSFLLTKAAQRTMLKQRYGRIINITSVIGQMGGAGQSNYSAAKAGLIGLTKSAARELGSRSITVNAVAPGFIDTDMTGGLSEEIKKKALEQIPLERFGKPEDVAEAVAFLAGDAAAYITGQVLAVDGGMVMM</sequence>
<dbReference type="Proteomes" id="UP001431572">
    <property type="component" value="Chromosome 2"/>
</dbReference>
<evidence type="ECO:0000313" key="18">
    <source>
        <dbReference type="Proteomes" id="UP001431572"/>
    </source>
</evidence>
<dbReference type="EMBL" id="JACATZ010000003">
    <property type="protein sequence ID" value="NWJ48576.1"/>
    <property type="molecule type" value="Genomic_DNA"/>
</dbReference>
<dbReference type="PANTHER" id="PTHR42879:SF2">
    <property type="entry name" value="3-OXOACYL-[ACYL-CARRIER-PROTEIN] REDUCTASE FABG"/>
    <property type="match status" value="1"/>
</dbReference>
<feature type="binding site" evidence="12">
    <location>
        <position position="90"/>
    </location>
    <ligand>
        <name>NADP(+)</name>
        <dbReference type="ChEBI" id="CHEBI:58349"/>
    </ligand>
</feature>
<evidence type="ECO:0000256" key="2">
    <source>
        <dbReference type="ARBA" id="ARBA00006484"/>
    </source>
</evidence>
<dbReference type="SUPFAM" id="SSF51735">
    <property type="entry name" value="NAD(P)-binding Rossmann-fold domains"/>
    <property type="match status" value="1"/>
</dbReference>
<evidence type="ECO:0000256" key="6">
    <source>
        <dbReference type="ARBA" id="ARBA00022857"/>
    </source>
</evidence>
<evidence type="ECO:0000256" key="3">
    <source>
        <dbReference type="ARBA" id="ARBA00012948"/>
    </source>
</evidence>
<dbReference type="AlphaFoldDB" id="A0A8T7M974"/>
<dbReference type="Pfam" id="PF13561">
    <property type="entry name" value="adh_short_C2"/>
    <property type="match status" value="1"/>
</dbReference>
<keyword evidence="5 13" id="KW-0276">Fatty acid metabolism</keyword>
<dbReference type="InterPro" id="IPR020904">
    <property type="entry name" value="Sc_DH/Rdtase_CS"/>
</dbReference>
<evidence type="ECO:0000256" key="8">
    <source>
        <dbReference type="ARBA" id="ARBA00023098"/>
    </source>
</evidence>
<evidence type="ECO:0000256" key="10">
    <source>
        <dbReference type="ARBA" id="ARBA00048508"/>
    </source>
</evidence>
<dbReference type="InterPro" id="IPR011284">
    <property type="entry name" value="3oxo_ACP_reduc"/>
</dbReference>
<keyword evidence="9 13" id="KW-0275">Fatty acid biosynthesis</keyword>
<evidence type="ECO:0000313" key="17">
    <source>
        <dbReference type="Proteomes" id="UP000521676"/>
    </source>
</evidence>
<evidence type="ECO:0000256" key="13">
    <source>
        <dbReference type="RuleBase" id="RU366074"/>
    </source>
</evidence>
<keyword evidence="7 13" id="KW-0560">Oxidoreductase</keyword>
<feature type="domain" description="Ketoreductase" evidence="14">
    <location>
        <begin position="6"/>
        <end position="186"/>
    </location>
</feature>
<organism evidence="15 17">
    <name type="scientific">Candidatus Chlorohelix allophototropha</name>
    <dbReference type="NCBI Taxonomy" id="3003348"/>
    <lineage>
        <taxon>Bacteria</taxon>
        <taxon>Bacillati</taxon>
        <taxon>Chloroflexota</taxon>
        <taxon>Chloroflexia</taxon>
        <taxon>Candidatus Chloroheliales</taxon>
        <taxon>Candidatus Chloroheliaceae</taxon>
        <taxon>Candidatus Chlorohelix</taxon>
    </lineage>
</organism>
<dbReference type="FunFam" id="3.40.50.720:FF:000037">
    <property type="entry name" value="3-oxoacyl-[acyl-carrier-protein] reductase FabG"/>
    <property type="match status" value="1"/>
</dbReference>
<comment type="similarity">
    <text evidence="2 13">Belongs to the short-chain dehydrogenases/reductases (SDR) family.</text>
</comment>
<dbReference type="InterPro" id="IPR050259">
    <property type="entry name" value="SDR"/>
</dbReference>
<feature type="binding site" evidence="12">
    <location>
        <position position="188"/>
    </location>
    <ligand>
        <name>NADP(+)</name>
        <dbReference type="ChEBI" id="CHEBI:58349"/>
    </ligand>
</feature>
<dbReference type="EC" id="1.1.1.100" evidence="3 13"/>
<dbReference type="Proteomes" id="UP000521676">
    <property type="component" value="Unassembled WGS sequence"/>
</dbReference>
<accession>A0A8T7M974</accession>
<feature type="active site" description="Proton acceptor" evidence="11">
    <location>
        <position position="155"/>
    </location>
</feature>